<keyword evidence="5 9" id="KW-1133">Transmembrane helix</keyword>
<keyword evidence="6 9" id="KW-0472">Membrane</keyword>
<dbReference type="InterPro" id="IPR011701">
    <property type="entry name" value="MFS"/>
</dbReference>
<dbReference type="InterPro" id="IPR004638">
    <property type="entry name" value="EmrB-like"/>
</dbReference>
<feature type="transmembrane region" description="Helical" evidence="9">
    <location>
        <begin position="198"/>
        <end position="222"/>
    </location>
</feature>
<dbReference type="AlphaFoldDB" id="A0A3S9Z715"/>
<sequence>MPTPRTESGGEGPVPPCFDTSQSRIKTPKGGAVSAVAVWNSPKRWWALAVLVMCVLVNGLDATILYVAMPELVDALGASNSDLQWFHNAYLLVFASLMLPFGVLADRVGRKRLLLAGLAVFGLASGFATVVDSSGSLIFARALMGLGAAIVTPVSLAMLPVLFAPRERARALAVWSAGVALGLPIGPLAGGWLLEHFWWGSVFLINIPILVVAMVAGLFLFPEHRGVREHAFDWQGAVLSVLGLGALTFALTRAPEDGWLSGRTLGGSAIGLLLLGLFVLRERTTPHPLLNVRAFGERRFGASVLALLLVHFAMTGFLFMLSPYLQAVLGNSSLGTGVRMLPVVLAVMIGAGAAERLAPRVGPRGPVVTGLLLMCSGLLVFSTTGVASSELAVALCQVPLGIGIGLTLAIAMHTALATASDDKSGEASGITSAFRQVGGVIGVAVLGSVLSTGFRDDMKPLVAGLPAEAADVAKDTVGAALAVAEKLGPQGRALAEAARRAYVDSMDTALIGGAVVVFVLAAVVFGWMPRGGATPTAETPADPSRPVTEHV</sequence>
<evidence type="ECO:0000256" key="9">
    <source>
        <dbReference type="SAM" id="Phobius"/>
    </source>
</evidence>
<dbReference type="PROSITE" id="PS50850">
    <property type="entry name" value="MFS"/>
    <property type="match status" value="1"/>
</dbReference>
<feature type="transmembrane region" description="Helical" evidence="9">
    <location>
        <begin position="366"/>
        <end position="385"/>
    </location>
</feature>
<evidence type="ECO:0000256" key="3">
    <source>
        <dbReference type="ARBA" id="ARBA00022475"/>
    </source>
</evidence>
<feature type="transmembrane region" description="Helical" evidence="9">
    <location>
        <begin position="137"/>
        <end position="159"/>
    </location>
</feature>
<dbReference type="OrthoDB" id="9781469at2"/>
<feature type="transmembrane region" description="Helical" evidence="9">
    <location>
        <begin position="509"/>
        <end position="528"/>
    </location>
</feature>
<feature type="transmembrane region" description="Helical" evidence="9">
    <location>
        <begin position="234"/>
        <end position="254"/>
    </location>
</feature>
<dbReference type="GO" id="GO:0046677">
    <property type="term" value="P:response to antibiotic"/>
    <property type="evidence" value="ECO:0007669"/>
    <property type="project" value="UniProtKB-KW"/>
</dbReference>
<dbReference type="PANTHER" id="PTHR42718">
    <property type="entry name" value="MAJOR FACILITATOR SUPERFAMILY MULTIDRUG TRANSPORTER MFSC"/>
    <property type="match status" value="1"/>
</dbReference>
<dbReference type="SUPFAM" id="SSF103473">
    <property type="entry name" value="MFS general substrate transporter"/>
    <property type="match status" value="1"/>
</dbReference>
<dbReference type="KEGG" id="sgd:ELQ87_03620"/>
<feature type="transmembrane region" description="Helical" evidence="9">
    <location>
        <begin position="89"/>
        <end position="106"/>
    </location>
</feature>
<dbReference type="EMBL" id="CP034687">
    <property type="protein sequence ID" value="AZS83477.1"/>
    <property type="molecule type" value="Genomic_DNA"/>
</dbReference>
<evidence type="ECO:0000259" key="10">
    <source>
        <dbReference type="PROSITE" id="PS50850"/>
    </source>
</evidence>
<evidence type="ECO:0000256" key="7">
    <source>
        <dbReference type="ARBA" id="ARBA00023251"/>
    </source>
</evidence>
<feature type="transmembrane region" description="Helical" evidence="9">
    <location>
        <begin position="433"/>
        <end position="454"/>
    </location>
</feature>
<feature type="transmembrane region" description="Helical" evidence="9">
    <location>
        <begin position="113"/>
        <end position="131"/>
    </location>
</feature>
<dbReference type="InterPro" id="IPR036259">
    <property type="entry name" value="MFS_trans_sf"/>
</dbReference>
<keyword evidence="14" id="KW-1185">Reference proteome</keyword>
<keyword evidence="4 9" id="KW-0812">Transmembrane</keyword>
<dbReference type="Gene3D" id="1.20.1250.20">
    <property type="entry name" value="MFS general substrate transporter like domains"/>
    <property type="match status" value="1"/>
</dbReference>
<dbReference type="NCBIfam" id="TIGR00711">
    <property type="entry name" value="efflux_EmrB"/>
    <property type="match status" value="1"/>
</dbReference>
<feature type="transmembrane region" description="Helical" evidence="9">
    <location>
        <begin position="391"/>
        <end position="412"/>
    </location>
</feature>
<comment type="subcellular location">
    <subcellularLocation>
        <location evidence="1">Cell membrane</location>
        <topology evidence="1">Multi-pass membrane protein</topology>
    </subcellularLocation>
</comment>
<keyword evidence="3" id="KW-1003">Cell membrane</keyword>
<name>A0A3S9Z715_STRGD</name>
<feature type="domain" description="Major facilitator superfamily (MFS) profile" evidence="10">
    <location>
        <begin position="47"/>
        <end position="524"/>
    </location>
</feature>
<evidence type="ECO:0000313" key="12">
    <source>
        <dbReference type="EMBL" id="QCN89670.1"/>
    </source>
</evidence>
<dbReference type="GO" id="GO:0005886">
    <property type="term" value="C:plasma membrane"/>
    <property type="evidence" value="ECO:0007669"/>
    <property type="project" value="UniProtKB-SubCell"/>
</dbReference>
<keyword evidence="2" id="KW-0813">Transport</keyword>
<evidence type="ECO:0000256" key="5">
    <source>
        <dbReference type="ARBA" id="ARBA00022989"/>
    </source>
</evidence>
<evidence type="ECO:0000256" key="2">
    <source>
        <dbReference type="ARBA" id="ARBA00022448"/>
    </source>
</evidence>
<evidence type="ECO:0000256" key="1">
    <source>
        <dbReference type="ARBA" id="ARBA00004651"/>
    </source>
</evidence>
<organism evidence="11 13">
    <name type="scientific">Streptomyces griseoviridis</name>
    <dbReference type="NCBI Taxonomy" id="45398"/>
    <lineage>
        <taxon>Bacteria</taxon>
        <taxon>Bacillati</taxon>
        <taxon>Actinomycetota</taxon>
        <taxon>Actinomycetes</taxon>
        <taxon>Kitasatosporales</taxon>
        <taxon>Streptomycetaceae</taxon>
        <taxon>Streptomyces</taxon>
    </lineage>
</organism>
<evidence type="ECO:0000256" key="8">
    <source>
        <dbReference type="SAM" id="MobiDB-lite"/>
    </source>
</evidence>
<dbReference type="Proteomes" id="UP000501753">
    <property type="component" value="Chromosome"/>
</dbReference>
<protein>
    <submittedName>
        <fullName evidence="11 12">MFS transporter</fullName>
    </submittedName>
</protein>
<dbReference type="InterPro" id="IPR020846">
    <property type="entry name" value="MFS_dom"/>
</dbReference>
<feature type="region of interest" description="Disordered" evidence="8">
    <location>
        <begin position="532"/>
        <end position="551"/>
    </location>
</feature>
<feature type="transmembrane region" description="Helical" evidence="9">
    <location>
        <begin position="171"/>
        <end position="192"/>
    </location>
</feature>
<reference evidence="11 13" key="2">
    <citation type="submission" date="2018-12" db="EMBL/GenBank/DDBJ databases">
        <title>Streptomyces griseoviridis F1-27 complete genome.</title>
        <authorList>
            <person name="Mariita R.M."/>
            <person name="Sello J.K."/>
        </authorList>
    </citation>
    <scope>NUCLEOTIDE SEQUENCE [LARGE SCALE GENOMIC DNA]</scope>
    <source>
        <strain evidence="11 13">F1-27</strain>
    </source>
</reference>
<dbReference type="Gene3D" id="1.20.1720.10">
    <property type="entry name" value="Multidrug resistance protein D"/>
    <property type="match status" value="1"/>
</dbReference>
<dbReference type="GO" id="GO:0022857">
    <property type="term" value="F:transmembrane transporter activity"/>
    <property type="evidence" value="ECO:0007669"/>
    <property type="project" value="InterPro"/>
</dbReference>
<feature type="transmembrane region" description="Helical" evidence="9">
    <location>
        <begin position="45"/>
        <end position="69"/>
    </location>
</feature>
<dbReference type="EMBL" id="CP029078">
    <property type="protein sequence ID" value="QCN89670.1"/>
    <property type="molecule type" value="Genomic_DNA"/>
</dbReference>
<evidence type="ECO:0000313" key="14">
    <source>
        <dbReference type="Proteomes" id="UP000501753"/>
    </source>
</evidence>
<proteinExistence type="predicted"/>
<keyword evidence="7" id="KW-0046">Antibiotic resistance</keyword>
<evidence type="ECO:0000256" key="6">
    <source>
        <dbReference type="ARBA" id="ARBA00023136"/>
    </source>
</evidence>
<dbReference type="PANTHER" id="PTHR42718:SF42">
    <property type="entry name" value="EXPORT PROTEIN"/>
    <property type="match status" value="1"/>
</dbReference>
<evidence type="ECO:0000313" key="13">
    <source>
        <dbReference type="Proteomes" id="UP000271291"/>
    </source>
</evidence>
<feature type="transmembrane region" description="Helical" evidence="9">
    <location>
        <begin position="260"/>
        <end position="280"/>
    </location>
</feature>
<gene>
    <name evidence="12" type="ORF">DDJ31_35735</name>
    <name evidence="11" type="ORF">ELQ87_03620</name>
</gene>
<reference evidence="12 14" key="1">
    <citation type="submission" date="2018-04" db="EMBL/GenBank/DDBJ databases">
        <title>Complete genome sequences of Streptomyces griseoviridis K61 and characterization of antagonistic properties of biological control agents.</title>
        <authorList>
            <person name="Mariita R.M."/>
            <person name="Sello J.K."/>
        </authorList>
    </citation>
    <scope>NUCLEOTIDE SEQUENCE [LARGE SCALE GENOMIC DNA]</scope>
    <source>
        <strain evidence="12 14">K61</strain>
    </source>
</reference>
<evidence type="ECO:0000256" key="4">
    <source>
        <dbReference type="ARBA" id="ARBA00022692"/>
    </source>
</evidence>
<evidence type="ECO:0000313" key="11">
    <source>
        <dbReference type="EMBL" id="AZS83477.1"/>
    </source>
</evidence>
<dbReference type="CDD" id="cd17321">
    <property type="entry name" value="MFS_MMR_MDR_like"/>
    <property type="match status" value="1"/>
</dbReference>
<dbReference type="Pfam" id="PF07690">
    <property type="entry name" value="MFS_1"/>
    <property type="match status" value="1"/>
</dbReference>
<feature type="transmembrane region" description="Helical" evidence="9">
    <location>
        <begin position="300"/>
        <end position="325"/>
    </location>
</feature>
<dbReference type="Proteomes" id="UP000271291">
    <property type="component" value="Chromosome"/>
</dbReference>
<accession>A0A3S9Z715</accession>